<sequence length="130" mass="13980">MVERSRGVEVPLLHGVDQSGAPRHQASTRSARFDPLGPRVGLPDPSRAAGCQMKMKTLARASTQVSPPGGGTSGTAGRRPPLPLTTALPVPQDAIRRRQVQACSLKPVTLRRRHTQQQPRDGEKDSKLPP</sequence>
<feature type="region of interest" description="Disordered" evidence="1">
    <location>
        <begin position="1"/>
        <end position="130"/>
    </location>
</feature>
<evidence type="ECO:0000256" key="1">
    <source>
        <dbReference type="SAM" id="MobiDB-lite"/>
    </source>
</evidence>
<feature type="compositionally biased region" description="Basic and acidic residues" evidence="1">
    <location>
        <begin position="120"/>
        <end position="130"/>
    </location>
</feature>
<protein>
    <submittedName>
        <fullName evidence="2">Uncharacterized protein</fullName>
    </submittedName>
</protein>
<accession>A0A9N7YTE8</accession>
<keyword evidence="3" id="KW-1185">Reference proteome</keyword>
<organism evidence="2 3">
    <name type="scientific">Pleuronectes platessa</name>
    <name type="common">European plaice</name>
    <dbReference type="NCBI Taxonomy" id="8262"/>
    <lineage>
        <taxon>Eukaryota</taxon>
        <taxon>Metazoa</taxon>
        <taxon>Chordata</taxon>
        <taxon>Craniata</taxon>
        <taxon>Vertebrata</taxon>
        <taxon>Euteleostomi</taxon>
        <taxon>Actinopterygii</taxon>
        <taxon>Neopterygii</taxon>
        <taxon>Teleostei</taxon>
        <taxon>Neoteleostei</taxon>
        <taxon>Acanthomorphata</taxon>
        <taxon>Carangaria</taxon>
        <taxon>Pleuronectiformes</taxon>
        <taxon>Pleuronectoidei</taxon>
        <taxon>Pleuronectidae</taxon>
        <taxon>Pleuronectes</taxon>
    </lineage>
</organism>
<evidence type="ECO:0000313" key="2">
    <source>
        <dbReference type="EMBL" id="CAB1436448.1"/>
    </source>
</evidence>
<dbReference type="EMBL" id="CADEAL010001891">
    <property type="protein sequence ID" value="CAB1436448.1"/>
    <property type="molecule type" value="Genomic_DNA"/>
</dbReference>
<reference evidence="2" key="1">
    <citation type="submission" date="2020-03" db="EMBL/GenBank/DDBJ databases">
        <authorList>
            <person name="Weist P."/>
        </authorList>
    </citation>
    <scope>NUCLEOTIDE SEQUENCE</scope>
</reference>
<proteinExistence type="predicted"/>
<evidence type="ECO:0000313" key="3">
    <source>
        <dbReference type="Proteomes" id="UP001153269"/>
    </source>
</evidence>
<gene>
    <name evidence="2" type="ORF">PLEPLA_LOCUS24481</name>
</gene>
<comment type="caution">
    <text evidence="2">The sequence shown here is derived from an EMBL/GenBank/DDBJ whole genome shotgun (WGS) entry which is preliminary data.</text>
</comment>
<dbReference type="Proteomes" id="UP001153269">
    <property type="component" value="Unassembled WGS sequence"/>
</dbReference>
<dbReference type="AlphaFoldDB" id="A0A9N7YTE8"/>
<name>A0A9N7YTE8_PLEPL</name>
<feature type="compositionally biased region" description="Low complexity" evidence="1">
    <location>
        <begin position="75"/>
        <end position="91"/>
    </location>
</feature>